<dbReference type="RefSeq" id="WP_139093248.1">
    <property type="nucleotide sequence ID" value="NZ_LGLV01000026.1"/>
</dbReference>
<gene>
    <name evidence="1" type="ORF">ADU59_29000</name>
</gene>
<evidence type="ECO:0000313" key="2">
    <source>
        <dbReference type="Proteomes" id="UP000093111"/>
    </source>
</evidence>
<dbReference type="Pfam" id="PF14137">
    <property type="entry name" value="DUF4304"/>
    <property type="match status" value="1"/>
</dbReference>
<evidence type="ECO:0000313" key="1">
    <source>
        <dbReference type="EMBL" id="OBZ92028.1"/>
    </source>
</evidence>
<name>A0A1C7NSP8_9HYPH</name>
<dbReference type="EMBL" id="LGLV01000026">
    <property type="protein sequence ID" value="OBZ92028.1"/>
    <property type="molecule type" value="Genomic_DNA"/>
</dbReference>
<keyword evidence="2" id="KW-1185">Reference proteome</keyword>
<dbReference type="InterPro" id="IPR025412">
    <property type="entry name" value="DUF4304"/>
</dbReference>
<reference evidence="1 2" key="1">
    <citation type="journal article" date="2016" name="Syst. Appl. Microbiol.">
        <title>Pararhizobium polonicum sp. nov. isolated from tumors on stone fruit rootstocks.</title>
        <authorList>
            <person name="Pulawska J."/>
            <person name="Kuzmanovic N."/>
            <person name="Willems A."/>
            <person name="Pothier J.F."/>
        </authorList>
    </citation>
    <scope>NUCLEOTIDE SEQUENCE [LARGE SCALE GENOMIC DNA]</scope>
    <source>
        <strain evidence="1 2">F5.1</strain>
    </source>
</reference>
<accession>A0A1C7NSP8</accession>
<proteinExistence type="predicted"/>
<dbReference type="AlphaFoldDB" id="A0A1C7NSP8"/>
<evidence type="ECO:0008006" key="3">
    <source>
        <dbReference type="Google" id="ProtNLM"/>
    </source>
</evidence>
<comment type="caution">
    <text evidence="1">The sequence shown here is derived from an EMBL/GenBank/DDBJ whole genome shotgun (WGS) entry which is preliminary data.</text>
</comment>
<dbReference type="OrthoDB" id="286123at2"/>
<dbReference type="STRING" id="1612624.ADU59_29000"/>
<sequence>MQEKLSLESIIATHGAPALRKLGFTGSGKTFRRLVDDMMWVINFQGNRHGGSFAVNLGLHPLAIPDVLGAPVDSKTFTEPLCEFRRRLSPSGIDYWWHYTDRSSLEIAVMDATRLYETVGHTFFEKHTDQNAPLRTLTIEEFTAGHHELEDFSTTEVRTARAISLMRLAANRSNEALHFAEFALSNVGGASSLKIELEEIVARIHSTAN</sequence>
<protein>
    <recommendedName>
        <fullName evidence="3">DUF4304 domain-containing protein</fullName>
    </recommendedName>
</protein>
<dbReference type="Proteomes" id="UP000093111">
    <property type="component" value="Unassembled WGS sequence"/>
</dbReference>
<organism evidence="1 2">
    <name type="scientific">Pararhizobium polonicum</name>
    <dbReference type="NCBI Taxonomy" id="1612624"/>
    <lineage>
        <taxon>Bacteria</taxon>
        <taxon>Pseudomonadati</taxon>
        <taxon>Pseudomonadota</taxon>
        <taxon>Alphaproteobacteria</taxon>
        <taxon>Hyphomicrobiales</taxon>
        <taxon>Rhizobiaceae</taxon>
        <taxon>Rhizobium/Agrobacterium group</taxon>
        <taxon>Pararhizobium</taxon>
    </lineage>
</organism>